<gene>
    <name evidence="3" type="ORF">AAAT05_05070</name>
</gene>
<dbReference type="InterPro" id="IPR027051">
    <property type="entry name" value="XdhC_Rossmann_dom"/>
</dbReference>
<dbReference type="InterPro" id="IPR003777">
    <property type="entry name" value="XdhC_CoxI"/>
</dbReference>
<reference evidence="3 4" key="1">
    <citation type="submission" date="2024-04" db="EMBL/GenBank/DDBJ databases">
        <title>Human intestinal bacterial collection.</title>
        <authorList>
            <person name="Pauvert C."/>
            <person name="Hitch T.C.A."/>
            <person name="Clavel T."/>
        </authorList>
    </citation>
    <scope>NUCLEOTIDE SEQUENCE [LARGE SCALE GENOMIC DNA]</scope>
    <source>
        <strain evidence="3 4">CLA-AA-H197</strain>
    </source>
</reference>
<dbReference type="Gene3D" id="3.40.50.720">
    <property type="entry name" value="NAD(P)-binding Rossmann-like Domain"/>
    <property type="match status" value="1"/>
</dbReference>
<dbReference type="Pfam" id="PF02625">
    <property type="entry name" value="XdhC_CoxI"/>
    <property type="match status" value="1"/>
</dbReference>
<dbReference type="Pfam" id="PF13478">
    <property type="entry name" value="XdhC_C"/>
    <property type="match status" value="1"/>
</dbReference>
<feature type="domain" description="XdhC- CoxI" evidence="1">
    <location>
        <begin position="21"/>
        <end position="80"/>
    </location>
</feature>
<dbReference type="PANTHER" id="PTHR30388">
    <property type="entry name" value="ALDEHYDE OXIDOREDUCTASE MOLYBDENUM COFACTOR ASSEMBLY PROTEIN"/>
    <property type="match status" value="1"/>
</dbReference>
<comment type="caution">
    <text evidence="3">The sequence shown here is derived from an EMBL/GenBank/DDBJ whole genome shotgun (WGS) entry which is preliminary data.</text>
</comment>
<sequence length="340" mass="35594">MNDVAGTISDQRLLQALTAELEAGRPAALASLLATRGSMPRHEGARMLGLADGTWVGTVGGGNIELIAQRRSSELLAAASSAGVKPASAPAPTASLEWMTHKKNAMACGGDALLAVRLVMPSELPLVCKLAELLASGGVGWLEEDWSDSQSPSVCLRAESDAPSRACDVPTWDETARRYVEPVGPEPVCHVFGGGHVGQALVPVLASVGFRVDVMDDRPGICDPALFPQAEAVTCGAFEDLDSLVRVTSRDYVVVLTHGHLGDAAVLERVLPHRPAYVGCIGSRRKAGFVREALEAAGIPADLAASVHLPIGEDILAVTPAEIAVSIAAQLIRCRAELRR</sequence>
<dbReference type="EMBL" id="JBBNGS010000008">
    <property type="protein sequence ID" value="MEQ2637714.1"/>
    <property type="molecule type" value="Genomic_DNA"/>
</dbReference>
<organism evidence="3 4">
    <name type="scientific">Paratractidigestivibacter faecalis</name>
    <dbReference type="NCBI Taxonomy" id="2292441"/>
    <lineage>
        <taxon>Bacteria</taxon>
        <taxon>Bacillati</taxon>
        <taxon>Actinomycetota</taxon>
        <taxon>Coriobacteriia</taxon>
        <taxon>Coriobacteriales</taxon>
        <taxon>Atopobiaceae</taxon>
        <taxon>Paratractidigestivibacter</taxon>
    </lineage>
</organism>
<keyword evidence="4" id="KW-1185">Reference proteome</keyword>
<accession>A0ABV1IGD2</accession>
<dbReference type="PANTHER" id="PTHR30388:SF6">
    <property type="entry name" value="XANTHINE DEHYDROGENASE SUBUNIT A-RELATED"/>
    <property type="match status" value="1"/>
</dbReference>
<dbReference type="Proteomes" id="UP001478817">
    <property type="component" value="Unassembled WGS sequence"/>
</dbReference>
<dbReference type="InterPro" id="IPR052698">
    <property type="entry name" value="MoCofactor_Util/Proc"/>
</dbReference>
<feature type="domain" description="XdhC Rossmann" evidence="2">
    <location>
        <begin position="191"/>
        <end position="331"/>
    </location>
</feature>
<name>A0ABV1IGD2_9ACTN</name>
<evidence type="ECO:0000313" key="3">
    <source>
        <dbReference type="EMBL" id="MEQ2637714.1"/>
    </source>
</evidence>
<evidence type="ECO:0000313" key="4">
    <source>
        <dbReference type="Proteomes" id="UP001478817"/>
    </source>
</evidence>
<protein>
    <submittedName>
        <fullName evidence="3">XdhC family protein</fullName>
    </submittedName>
</protein>
<evidence type="ECO:0000259" key="1">
    <source>
        <dbReference type="Pfam" id="PF02625"/>
    </source>
</evidence>
<proteinExistence type="predicted"/>
<dbReference type="RefSeq" id="WP_349182299.1">
    <property type="nucleotide sequence ID" value="NZ_JBBNGS010000008.1"/>
</dbReference>
<evidence type="ECO:0000259" key="2">
    <source>
        <dbReference type="Pfam" id="PF13478"/>
    </source>
</evidence>